<gene>
    <name evidence="2" type="ORF">M23134_05668</name>
</gene>
<keyword evidence="1" id="KW-0472">Membrane</keyword>
<dbReference type="RefSeq" id="WP_004155592.1">
    <property type="nucleotide sequence ID" value="NZ_AAWS01000009.1"/>
</dbReference>
<dbReference type="AlphaFoldDB" id="A1ZIC8"/>
<feature type="transmembrane region" description="Helical" evidence="1">
    <location>
        <begin position="219"/>
        <end position="238"/>
    </location>
</feature>
<feature type="transmembrane region" description="Helical" evidence="1">
    <location>
        <begin position="195"/>
        <end position="213"/>
    </location>
</feature>
<protein>
    <submittedName>
        <fullName evidence="2">Uncharacterized protein</fullName>
    </submittedName>
</protein>
<evidence type="ECO:0000313" key="2">
    <source>
        <dbReference type="EMBL" id="EAY29796.1"/>
    </source>
</evidence>
<evidence type="ECO:0000313" key="3">
    <source>
        <dbReference type="Proteomes" id="UP000004095"/>
    </source>
</evidence>
<sequence>MKQLTNSPLHARATNYAMHKITEGSRETRIVGELIALENIRKTTANEIVQHAKTLLAAPEEPPELLSLYEWIQDWLENGQSHHQIIEQLRAKGVEKTQAEEILQQAIYFQDSKNEQVNKVKNIAAHSSQIHRQVQIWRKQLMSPHTIQQKLQKKYNLNAQEAQSIFFSAALHNKAQQQVEIQVSDHCPQNNQTKCLLMLSFIILCALGCHWFLEGVTGQVLTTVFSLAVVALITYRFTRRHYRQSSYIE</sequence>
<proteinExistence type="predicted"/>
<keyword evidence="1" id="KW-0812">Transmembrane</keyword>
<comment type="caution">
    <text evidence="2">The sequence shown here is derived from an EMBL/GenBank/DDBJ whole genome shotgun (WGS) entry which is preliminary data.</text>
</comment>
<evidence type="ECO:0000256" key="1">
    <source>
        <dbReference type="SAM" id="Phobius"/>
    </source>
</evidence>
<accession>A1ZIC8</accession>
<dbReference type="Proteomes" id="UP000004095">
    <property type="component" value="Unassembled WGS sequence"/>
</dbReference>
<keyword evidence="3" id="KW-1185">Reference proteome</keyword>
<keyword evidence="1" id="KW-1133">Transmembrane helix</keyword>
<name>A1ZIC8_MICM2</name>
<organism evidence="2 3">
    <name type="scientific">Microscilla marina ATCC 23134</name>
    <dbReference type="NCBI Taxonomy" id="313606"/>
    <lineage>
        <taxon>Bacteria</taxon>
        <taxon>Pseudomonadati</taxon>
        <taxon>Bacteroidota</taxon>
        <taxon>Cytophagia</taxon>
        <taxon>Cytophagales</taxon>
        <taxon>Microscillaceae</taxon>
        <taxon>Microscilla</taxon>
    </lineage>
</organism>
<reference evidence="2 3" key="1">
    <citation type="submission" date="2007-01" db="EMBL/GenBank/DDBJ databases">
        <authorList>
            <person name="Haygood M."/>
            <person name="Podell S."/>
            <person name="Anderson C."/>
            <person name="Hopkinson B."/>
            <person name="Roe K."/>
            <person name="Barbeau K."/>
            <person name="Gaasterland T."/>
            <person name="Ferriera S."/>
            <person name="Johnson J."/>
            <person name="Kravitz S."/>
            <person name="Beeson K."/>
            <person name="Sutton G."/>
            <person name="Rogers Y.-H."/>
            <person name="Friedman R."/>
            <person name="Frazier M."/>
            <person name="Venter J.C."/>
        </authorList>
    </citation>
    <scope>NUCLEOTIDE SEQUENCE [LARGE SCALE GENOMIC DNA]</scope>
    <source>
        <strain evidence="2 3">ATCC 23134</strain>
    </source>
</reference>
<dbReference type="EMBL" id="AAWS01000009">
    <property type="protein sequence ID" value="EAY29796.1"/>
    <property type="molecule type" value="Genomic_DNA"/>
</dbReference>